<dbReference type="NCBIfam" id="TIGR00570">
    <property type="entry name" value="cdk7"/>
    <property type="match status" value="1"/>
</dbReference>
<dbReference type="InterPro" id="IPR015877">
    <property type="entry name" value="MAT1_centre"/>
</dbReference>
<feature type="coiled-coil region" evidence="11">
    <location>
        <begin position="115"/>
        <end position="218"/>
    </location>
</feature>
<dbReference type="PROSITE" id="PS50089">
    <property type="entry name" value="ZF_RING_2"/>
    <property type="match status" value="1"/>
</dbReference>
<dbReference type="Pfam" id="PF25811">
    <property type="entry name" value="CAK-anch_MAT1"/>
    <property type="match status" value="1"/>
</dbReference>
<evidence type="ECO:0000256" key="7">
    <source>
        <dbReference type="ARBA" id="ARBA00077380"/>
    </source>
</evidence>
<dbReference type="GO" id="GO:0005675">
    <property type="term" value="C:transcription factor TFIIH holo complex"/>
    <property type="evidence" value="ECO:0007669"/>
    <property type="project" value="InterPro"/>
</dbReference>
<dbReference type="Pfam" id="PF06391">
    <property type="entry name" value="MAT1"/>
    <property type="match status" value="1"/>
</dbReference>
<dbReference type="GO" id="GO:0061575">
    <property type="term" value="F:cyclin-dependent protein serine/threonine kinase activator activity"/>
    <property type="evidence" value="ECO:0007669"/>
    <property type="project" value="InterPro"/>
</dbReference>
<dbReference type="GO" id="GO:0008270">
    <property type="term" value="F:zinc ion binding"/>
    <property type="evidence" value="ECO:0007669"/>
    <property type="project" value="UniProtKB-KW"/>
</dbReference>
<name>A0A7M5XHQ5_9CNID</name>
<feature type="domain" description="RING-type" evidence="12">
    <location>
        <begin position="6"/>
        <end position="50"/>
    </location>
</feature>
<dbReference type="SMART" id="SM00184">
    <property type="entry name" value="RING"/>
    <property type="match status" value="1"/>
</dbReference>
<dbReference type="GO" id="GO:0006357">
    <property type="term" value="P:regulation of transcription by RNA polymerase II"/>
    <property type="evidence" value="ECO:0007669"/>
    <property type="project" value="TreeGrafter"/>
</dbReference>
<evidence type="ECO:0000256" key="6">
    <source>
        <dbReference type="ARBA" id="ARBA00074719"/>
    </source>
</evidence>
<dbReference type="InterPro" id="IPR013083">
    <property type="entry name" value="Znf_RING/FYVE/PHD"/>
</dbReference>
<evidence type="ECO:0000256" key="5">
    <source>
        <dbReference type="ARBA" id="ARBA00023242"/>
    </source>
</evidence>
<evidence type="ECO:0000256" key="4">
    <source>
        <dbReference type="ARBA" id="ARBA00022833"/>
    </source>
</evidence>
<protein>
    <recommendedName>
        <fullName evidence="6">CDK-activating kinase assembly factor MAT1</fullName>
    </recommendedName>
    <alternativeName>
        <fullName evidence="9">CDK7/cyclin-H assembly factor</fullName>
    </alternativeName>
    <alternativeName>
        <fullName evidence="7">Menage a trois</fullName>
    </alternativeName>
    <alternativeName>
        <fullName evidence="8">RING finger protein MAT1</fullName>
    </alternativeName>
</protein>
<reference evidence="13" key="1">
    <citation type="submission" date="2021-01" db="UniProtKB">
        <authorList>
            <consortium name="EnsemblMetazoa"/>
        </authorList>
    </citation>
    <scope>IDENTIFICATION</scope>
</reference>
<dbReference type="PROSITE" id="PS00518">
    <property type="entry name" value="ZF_RING_1"/>
    <property type="match status" value="1"/>
</dbReference>
<dbReference type="PANTHER" id="PTHR12683:SF13">
    <property type="entry name" value="CDK-ACTIVATING KINASE ASSEMBLY FACTOR MAT1"/>
    <property type="match status" value="1"/>
</dbReference>
<sequence>MDEQSCPRCKSTSYRNNKLKLLVNVCGHKLCSTCVDVLFTRPSAACPQCNTALRRSDFRVQQFEDALVEKEVDIRRKIVKIFNKREEDFKTLLDYNNYLEDIEVIIFNLANKQNVDETKKKVDAYKKENEKLIRRNNTKISQEEALMKASIEADLQSAETKRKMLVEEVENAALQKKKEKENLINDLIYANAPAEEVIARHKLIKEQHQQQKMEEEEQKKSFFFSEKNKNSHFVNQPIVEAPLFIYQESTREWFGPSPPEEDALQSKGYLQHIRTASSSERAGGYTESIACQRAIQEAFDCLFI</sequence>
<dbReference type="Pfam" id="PF17121">
    <property type="entry name" value="zf-C3HC4_5"/>
    <property type="match status" value="1"/>
</dbReference>
<evidence type="ECO:0000256" key="11">
    <source>
        <dbReference type="SAM" id="Coils"/>
    </source>
</evidence>
<evidence type="ECO:0000313" key="14">
    <source>
        <dbReference type="Proteomes" id="UP000594262"/>
    </source>
</evidence>
<keyword evidence="14" id="KW-1185">Reference proteome</keyword>
<evidence type="ECO:0000256" key="3">
    <source>
        <dbReference type="ARBA" id="ARBA00022771"/>
    </source>
</evidence>
<organism evidence="13 14">
    <name type="scientific">Clytia hemisphaerica</name>
    <dbReference type="NCBI Taxonomy" id="252671"/>
    <lineage>
        <taxon>Eukaryota</taxon>
        <taxon>Metazoa</taxon>
        <taxon>Cnidaria</taxon>
        <taxon>Hydrozoa</taxon>
        <taxon>Hydroidolina</taxon>
        <taxon>Leptothecata</taxon>
        <taxon>Obeliida</taxon>
        <taxon>Clytiidae</taxon>
        <taxon>Clytia</taxon>
    </lineage>
</organism>
<dbReference type="GO" id="GO:0006289">
    <property type="term" value="P:nucleotide-excision repair"/>
    <property type="evidence" value="ECO:0007669"/>
    <property type="project" value="InterPro"/>
</dbReference>
<dbReference type="AlphaFoldDB" id="A0A7M5XHQ5"/>
<keyword evidence="11" id="KW-0175">Coiled coil</keyword>
<dbReference type="FunFam" id="3.30.40.10:FF:000037">
    <property type="entry name" value="Cdk-activating kinase assembly factor MAT1, centre"/>
    <property type="match status" value="1"/>
</dbReference>
<dbReference type="Gene3D" id="3.30.40.10">
    <property type="entry name" value="Zinc/RING finger domain, C3HC4 (zinc finger)"/>
    <property type="match status" value="1"/>
</dbReference>
<comment type="subcellular location">
    <subcellularLocation>
        <location evidence="1">Nucleus</location>
    </subcellularLocation>
</comment>
<evidence type="ECO:0000256" key="2">
    <source>
        <dbReference type="ARBA" id="ARBA00022723"/>
    </source>
</evidence>
<dbReference type="InterPro" id="IPR017907">
    <property type="entry name" value="Znf_RING_CS"/>
</dbReference>
<evidence type="ECO:0000256" key="8">
    <source>
        <dbReference type="ARBA" id="ARBA00077720"/>
    </source>
</evidence>
<evidence type="ECO:0000256" key="1">
    <source>
        <dbReference type="ARBA" id="ARBA00004123"/>
    </source>
</evidence>
<dbReference type="RefSeq" id="XP_066924773.1">
    <property type="nucleotide sequence ID" value="XM_067068672.1"/>
</dbReference>
<keyword evidence="2" id="KW-0479">Metal-binding</keyword>
<keyword evidence="3 10" id="KW-0863">Zinc-finger</keyword>
<evidence type="ECO:0000259" key="12">
    <source>
        <dbReference type="PROSITE" id="PS50089"/>
    </source>
</evidence>
<dbReference type="SUPFAM" id="SSF57850">
    <property type="entry name" value="RING/U-box"/>
    <property type="match status" value="1"/>
</dbReference>
<evidence type="ECO:0000256" key="9">
    <source>
        <dbReference type="ARBA" id="ARBA00083888"/>
    </source>
</evidence>
<keyword evidence="5" id="KW-0539">Nucleus</keyword>
<dbReference type="OrthoDB" id="5963at2759"/>
<dbReference type="Proteomes" id="UP000594262">
    <property type="component" value="Unplaced"/>
</dbReference>
<dbReference type="InterPro" id="IPR001841">
    <property type="entry name" value="Znf_RING"/>
</dbReference>
<proteinExistence type="predicted"/>
<dbReference type="GeneID" id="136812191"/>
<accession>A0A7M5XHQ5</accession>
<keyword evidence="4" id="KW-0862">Zinc</keyword>
<dbReference type="PANTHER" id="PTHR12683">
    <property type="entry name" value="CDK-ACTIVATING KINASE ASSEMBLY FACTOR MAT1"/>
    <property type="match status" value="1"/>
</dbReference>
<dbReference type="InterPro" id="IPR057657">
    <property type="entry name" value="MAT1_CAK-anch"/>
</dbReference>
<dbReference type="CDD" id="cd16517">
    <property type="entry name" value="RING-HC_MAT1"/>
    <property type="match status" value="1"/>
</dbReference>
<dbReference type="EnsemblMetazoa" id="CLYHEMT023463.1">
    <property type="protein sequence ID" value="CLYHEMP023463.1"/>
    <property type="gene ID" value="CLYHEMG023463"/>
</dbReference>
<dbReference type="InterPro" id="IPR004575">
    <property type="entry name" value="MAT1/Tfb3"/>
</dbReference>
<evidence type="ECO:0000256" key="10">
    <source>
        <dbReference type="PROSITE-ProRule" id="PRU00175"/>
    </source>
</evidence>
<evidence type="ECO:0000313" key="13">
    <source>
        <dbReference type="EnsemblMetazoa" id="CLYHEMP023463.1"/>
    </source>
</evidence>